<gene>
    <name evidence="2" type="ORF">QO033_09840</name>
</gene>
<dbReference type="RefSeq" id="WP_284480794.1">
    <property type="nucleotide sequence ID" value="NZ_JASNJD010000006.1"/>
</dbReference>
<feature type="transmembrane region" description="Helical" evidence="1">
    <location>
        <begin position="52"/>
        <end position="73"/>
    </location>
</feature>
<evidence type="ECO:0000313" key="3">
    <source>
        <dbReference type="Proteomes" id="UP001243757"/>
    </source>
</evidence>
<proteinExistence type="predicted"/>
<evidence type="ECO:0000256" key="1">
    <source>
        <dbReference type="SAM" id="Phobius"/>
    </source>
</evidence>
<protein>
    <submittedName>
        <fullName evidence="2">DUF2484 family protein</fullName>
    </submittedName>
</protein>
<dbReference type="Pfam" id="PF10658">
    <property type="entry name" value="DUF2484"/>
    <property type="match status" value="1"/>
</dbReference>
<organism evidence="2 3">
    <name type="scientific">Pseudodonghicola flavimaris</name>
    <dbReference type="NCBI Taxonomy" id="3050036"/>
    <lineage>
        <taxon>Bacteria</taxon>
        <taxon>Pseudomonadati</taxon>
        <taxon>Pseudomonadota</taxon>
        <taxon>Alphaproteobacteria</taxon>
        <taxon>Rhodobacterales</taxon>
        <taxon>Paracoccaceae</taxon>
        <taxon>Pseudodonghicola</taxon>
    </lineage>
</organism>
<keyword evidence="1" id="KW-0472">Membrane</keyword>
<accession>A0ABT7F048</accession>
<comment type="caution">
    <text evidence="2">The sequence shown here is derived from an EMBL/GenBank/DDBJ whole genome shotgun (WGS) entry which is preliminary data.</text>
</comment>
<dbReference type="EMBL" id="JASNJD010000006">
    <property type="protein sequence ID" value="MDK3017979.1"/>
    <property type="molecule type" value="Genomic_DNA"/>
</dbReference>
<keyword evidence="3" id="KW-1185">Reference proteome</keyword>
<name>A0ABT7F048_9RHOB</name>
<reference evidence="2 3" key="1">
    <citation type="submission" date="2023-05" db="EMBL/GenBank/DDBJ databases">
        <title>Pseudodonghicola sp. nov.</title>
        <authorList>
            <person name="Huang J."/>
        </authorList>
    </citation>
    <scope>NUCLEOTIDE SEQUENCE [LARGE SCALE GENOMIC DNA]</scope>
    <source>
        <strain evidence="2 3">IC7</strain>
    </source>
</reference>
<keyword evidence="1" id="KW-1133">Transmembrane helix</keyword>
<keyword evidence="1" id="KW-0812">Transmembrane</keyword>
<dbReference type="Proteomes" id="UP001243757">
    <property type="component" value="Unassembled WGS sequence"/>
</dbReference>
<sequence>MSLSLILVCLWAVLANLLAMRPSRDNHWRLAYGLIATGIPLLGYVTWQMGPWVGLVLLLAGISVLRWPVYFLIRRLRRGRRRRL</sequence>
<dbReference type="InterPro" id="IPR018919">
    <property type="entry name" value="DUF2484"/>
</dbReference>
<evidence type="ECO:0000313" key="2">
    <source>
        <dbReference type="EMBL" id="MDK3017979.1"/>
    </source>
</evidence>